<evidence type="ECO:0000313" key="2">
    <source>
        <dbReference type="Proteomes" id="UP000018874"/>
    </source>
</evidence>
<accession>W2CKV9</accession>
<reference evidence="1 2" key="1">
    <citation type="submission" date="2013-11" db="EMBL/GenBank/DDBJ databases">
        <title>Single cell genomics of uncultured Tannerella BU063 (oral taxon 286).</title>
        <authorList>
            <person name="Beall C.J."/>
            <person name="Campbell A.G."/>
            <person name="Griffen A.L."/>
            <person name="Podar M."/>
            <person name="Leys E.J."/>
        </authorList>
    </citation>
    <scope>NUCLEOTIDE SEQUENCE [LARGE SCALE GENOMIC DNA]</scope>
    <source>
        <strain evidence="1">Cell 6/7/9</strain>
    </source>
</reference>
<keyword evidence="2" id="KW-1185">Reference proteome</keyword>
<protein>
    <submittedName>
        <fullName evidence="1">Uncharacterized protein</fullName>
    </submittedName>
</protein>
<dbReference type="AlphaFoldDB" id="W2CKV9"/>
<dbReference type="EMBL" id="AYYD01001236">
    <property type="protein sequence ID" value="ETK07879.1"/>
    <property type="molecule type" value="Genomic_DNA"/>
</dbReference>
<gene>
    <name evidence="1" type="ORF">T231_15120</name>
</gene>
<comment type="caution">
    <text evidence="1">The sequence shown here is derived from an EMBL/GenBank/DDBJ whole genome shotgun (WGS) entry which is preliminary data.</text>
</comment>
<name>W2CKV9_9BACT</name>
<evidence type="ECO:0000313" key="1">
    <source>
        <dbReference type="EMBL" id="ETK07879.1"/>
    </source>
</evidence>
<sequence length="109" mass="11868">MDHEGIAGRDDGFLRIAVLELFRQGAETELTADLGGLETVLAVGKLQPVDFALFVFHAVDRDAALVEFIEKHGVTRQAFSFVLLEQGIADVPNLLLRLFPCGIGLGFPM</sequence>
<proteinExistence type="predicted"/>
<organism evidence="1 2">
    <name type="scientific">Tannerella sp. oral taxon BU063 isolate Cell 6/7/9</name>
    <dbReference type="NCBI Taxonomy" id="1411021"/>
    <lineage>
        <taxon>Bacteria</taxon>
        <taxon>Pseudomonadati</taxon>
        <taxon>Bacteroidota</taxon>
        <taxon>Bacteroidia</taxon>
        <taxon>Bacteroidales</taxon>
        <taxon>Tannerellaceae</taxon>
        <taxon>Tannerella</taxon>
    </lineage>
</organism>
<dbReference type="Proteomes" id="UP000018874">
    <property type="component" value="Unassembled WGS sequence"/>
</dbReference>